<dbReference type="PANTHER" id="PTHR32089:SF112">
    <property type="entry name" value="LYSOZYME-LIKE PROTEIN-RELATED"/>
    <property type="match status" value="1"/>
</dbReference>
<evidence type="ECO:0000259" key="6">
    <source>
        <dbReference type="PROSITE" id="PS50885"/>
    </source>
</evidence>
<feature type="domain" description="HAMP" evidence="6">
    <location>
        <begin position="402"/>
        <end position="445"/>
    </location>
</feature>
<organism evidence="7 8">
    <name type="scientific">Halovenus salina</name>
    <dbReference type="NCBI Taxonomy" id="1510225"/>
    <lineage>
        <taxon>Archaea</taxon>
        <taxon>Methanobacteriati</taxon>
        <taxon>Methanobacteriota</taxon>
        <taxon>Stenosarchaea group</taxon>
        <taxon>Halobacteria</taxon>
        <taxon>Halobacteriales</taxon>
        <taxon>Haloarculaceae</taxon>
        <taxon>Halovenus</taxon>
    </lineage>
</organism>
<dbReference type="GO" id="GO:0007165">
    <property type="term" value="P:signal transduction"/>
    <property type="evidence" value="ECO:0007669"/>
    <property type="project" value="UniProtKB-KW"/>
</dbReference>
<keyword evidence="3" id="KW-0175">Coiled coil</keyword>
<feature type="coiled-coil region" evidence="3">
    <location>
        <begin position="486"/>
        <end position="513"/>
    </location>
</feature>
<name>A0ABD5VUT3_9EURY</name>
<comment type="similarity">
    <text evidence="2">Belongs to the methyl-accepting chemotaxis (MCP) protein family.</text>
</comment>
<dbReference type="PROSITE" id="PS50885">
    <property type="entry name" value="HAMP"/>
    <property type="match status" value="2"/>
</dbReference>
<dbReference type="PANTHER" id="PTHR32089">
    <property type="entry name" value="METHYL-ACCEPTING CHEMOTAXIS PROTEIN MCPB"/>
    <property type="match status" value="1"/>
</dbReference>
<keyword evidence="8" id="KW-1185">Reference proteome</keyword>
<evidence type="ECO:0000256" key="2">
    <source>
        <dbReference type="ARBA" id="ARBA00029447"/>
    </source>
</evidence>
<evidence type="ECO:0000256" key="3">
    <source>
        <dbReference type="SAM" id="Coils"/>
    </source>
</evidence>
<keyword evidence="1" id="KW-0807">Transducer</keyword>
<keyword evidence="5" id="KW-0812">Transmembrane</keyword>
<evidence type="ECO:0000256" key="5">
    <source>
        <dbReference type="SAM" id="Phobius"/>
    </source>
</evidence>
<dbReference type="CDD" id="cd06225">
    <property type="entry name" value="HAMP"/>
    <property type="match status" value="2"/>
</dbReference>
<feature type="compositionally biased region" description="Basic residues" evidence="4">
    <location>
        <begin position="530"/>
        <end position="544"/>
    </location>
</feature>
<proteinExistence type="inferred from homology"/>
<dbReference type="RefSeq" id="WP_382183784.1">
    <property type="nucleotide sequence ID" value="NZ_JBHSZI010000001.1"/>
</dbReference>
<feature type="transmembrane region" description="Helical" evidence="5">
    <location>
        <begin position="20"/>
        <end position="38"/>
    </location>
</feature>
<keyword evidence="5" id="KW-1133">Transmembrane helix</keyword>
<accession>A0ABD5VUT3</accession>
<evidence type="ECO:0000313" key="7">
    <source>
        <dbReference type="EMBL" id="MFC7057061.1"/>
    </source>
</evidence>
<dbReference type="Proteomes" id="UP001596445">
    <property type="component" value="Unassembled WGS sequence"/>
</dbReference>
<dbReference type="SMART" id="SM00304">
    <property type="entry name" value="HAMP"/>
    <property type="match status" value="2"/>
</dbReference>
<sequence length="544" mass="59344">MGSLREKLALKRNYKRRFSLALILIFVVTGVAGGYIYITVDQQITEETQQQLISTAQGEAAELDNWLTLTDQQLVSSARTTAVRSGDSFQIADTLTRISERDAITEAHLVDSETGEVLVQTGSERTVTHNQTLAEGALTRVRRTTADNSVGVAFSTPFRTGDGTPVLLAAKETESQDGRVLVSVVDLHKLSKQLLLAGTGNDRNRMIRVLGQDGTTLLSTNESAILREDPTWEAATYNGSGYGTYSAGSELAIGHAGLDSQSWVVTDQVETDEAYALRSSVANRILLLLAVLLVGLAAFGLTIGRDTVRTVGRLVTEAETLQSGDLDTPVETERTDEFGDIFRALEQLRSSLGRKIREVEEECERAESARQAAEQARSEAEQAHSEAETLNEHLEARATCFSEAMADAADGDLTRRMDTETENDAMAEIAASFNEMMAELETTFGQIQSFADEVATASEAMNHTSQESYDAGLRVTESIQAISADADVQSQNLETATEEIRELSANTDQVSALAGDATEISEETAQTGRRGSRQPRRRFRRWIR</sequence>
<feature type="region of interest" description="Disordered" evidence="4">
    <location>
        <begin position="515"/>
        <end position="544"/>
    </location>
</feature>
<dbReference type="InterPro" id="IPR003660">
    <property type="entry name" value="HAMP_dom"/>
</dbReference>
<gene>
    <name evidence="7" type="ORF">ACFQQG_01340</name>
</gene>
<evidence type="ECO:0000256" key="1">
    <source>
        <dbReference type="ARBA" id="ARBA00023224"/>
    </source>
</evidence>
<dbReference type="SUPFAM" id="SSF58104">
    <property type="entry name" value="Methyl-accepting chemotaxis protein (MCP) signaling domain"/>
    <property type="match status" value="1"/>
</dbReference>
<feature type="region of interest" description="Disordered" evidence="4">
    <location>
        <begin position="366"/>
        <end position="388"/>
    </location>
</feature>
<dbReference type="Gene3D" id="1.10.287.950">
    <property type="entry name" value="Methyl-accepting chemotaxis protein"/>
    <property type="match status" value="1"/>
</dbReference>
<keyword evidence="5" id="KW-0472">Membrane</keyword>
<reference evidence="7 8" key="1">
    <citation type="journal article" date="2019" name="Int. J. Syst. Evol. Microbiol.">
        <title>The Global Catalogue of Microorganisms (GCM) 10K type strain sequencing project: providing services to taxonomists for standard genome sequencing and annotation.</title>
        <authorList>
            <consortium name="The Broad Institute Genomics Platform"/>
            <consortium name="The Broad Institute Genome Sequencing Center for Infectious Disease"/>
            <person name="Wu L."/>
            <person name="Ma J."/>
        </authorList>
    </citation>
    <scope>NUCLEOTIDE SEQUENCE [LARGE SCALE GENOMIC DNA]</scope>
    <source>
        <strain evidence="7 8">JCM 30072</strain>
    </source>
</reference>
<evidence type="ECO:0000313" key="8">
    <source>
        <dbReference type="Proteomes" id="UP001596445"/>
    </source>
</evidence>
<comment type="caution">
    <text evidence="7">The sequence shown here is derived from an EMBL/GenBank/DDBJ whole genome shotgun (WGS) entry which is preliminary data.</text>
</comment>
<feature type="compositionally biased region" description="Basic and acidic residues" evidence="4">
    <location>
        <begin position="376"/>
        <end position="388"/>
    </location>
</feature>
<feature type="domain" description="HAMP" evidence="6">
    <location>
        <begin position="305"/>
        <end position="357"/>
    </location>
</feature>
<dbReference type="Pfam" id="PF00672">
    <property type="entry name" value="HAMP"/>
    <property type="match status" value="2"/>
</dbReference>
<dbReference type="EMBL" id="JBHSZI010000001">
    <property type="protein sequence ID" value="MFC7057061.1"/>
    <property type="molecule type" value="Genomic_DNA"/>
</dbReference>
<dbReference type="AlphaFoldDB" id="A0ABD5VUT3"/>
<evidence type="ECO:0000256" key="4">
    <source>
        <dbReference type="SAM" id="MobiDB-lite"/>
    </source>
</evidence>
<protein>
    <submittedName>
        <fullName evidence="7">HAMP domain-containing protein</fullName>
    </submittedName>
</protein>
<feature type="transmembrane region" description="Helical" evidence="5">
    <location>
        <begin position="285"/>
        <end position="304"/>
    </location>
</feature>
<dbReference type="Gene3D" id="6.10.340.10">
    <property type="match status" value="1"/>
</dbReference>